<reference evidence="1 2" key="1">
    <citation type="submission" date="2017-09" db="EMBL/GenBank/DDBJ databases">
        <authorList>
            <person name="Lee N."/>
            <person name="Cho B.-K."/>
        </authorList>
    </citation>
    <scope>NUCLEOTIDE SEQUENCE [LARGE SCALE GENOMIC DNA]</scope>
    <source>
        <strain evidence="1 2">ATCC 27476</strain>
    </source>
</reference>
<dbReference type="PANTHER" id="PTHR20883:SF48">
    <property type="entry name" value="ECTOINE DIOXYGENASE"/>
    <property type="match status" value="1"/>
</dbReference>
<dbReference type="Gene3D" id="2.60.120.620">
    <property type="entry name" value="q2cbj1_9rhob like domain"/>
    <property type="match status" value="2"/>
</dbReference>
<dbReference type="Proteomes" id="UP000325563">
    <property type="component" value="Chromosome"/>
</dbReference>
<dbReference type="PANTHER" id="PTHR20883">
    <property type="entry name" value="PHYTANOYL-COA DIOXYGENASE DOMAIN CONTAINING 1"/>
    <property type="match status" value="1"/>
</dbReference>
<evidence type="ECO:0008006" key="3">
    <source>
        <dbReference type="Google" id="ProtNLM"/>
    </source>
</evidence>
<protein>
    <recommendedName>
        <fullName evidence="3">Phytanoyl-CoA dioxygenase</fullName>
    </recommendedName>
</protein>
<sequence length="330" mass="37540">MRMTTEMSPRDALEKNGFVGPFPRFASEDTIGELREFFRDVLDNQPVHPLYNRYSVRDWHLINEKVRELLTAPELIKSLEQATGADSLVLWRSKLFEKFPGDGAIDWHQEYGYFDGEEVGGHRPALFPMNPSSQWSWTLWLPLTDVSEDDGVMEFVKGSQRSAYPKRMVTLTESGAYVDPRNRIKTKEELLTRAKNNSLILDIDTRRVFDGVDPAQHSLDDLFDLLSERCAGLLAVVTEPFELAPGATETMPMNAGEYIIFTERCMHRSRASKPDARLRLAVNARYTLGDTWVYPQRTTGDTFDGSNLDIKQHKCIPVLGDGFNPANAYL</sequence>
<dbReference type="SUPFAM" id="SSF51197">
    <property type="entry name" value="Clavaminate synthase-like"/>
    <property type="match status" value="1"/>
</dbReference>
<accession>A0A5J6JBA4</accession>
<proteinExistence type="predicted"/>
<evidence type="ECO:0000313" key="1">
    <source>
        <dbReference type="EMBL" id="QEV48497.1"/>
    </source>
</evidence>
<dbReference type="InterPro" id="IPR008775">
    <property type="entry name" value="Phytyl_CoA_dOase-like"/>
</dbReference>
<dbReference type="GO" id="GO:0005506">
    <property type="term" value="F:iron ion binding"/>
    <property type="evidence" value="ECO:0007669"/>
    <property type="project" value="UniProtKB-ARBA"/>
</dbReference>
<dbReference type="Pfam" id="PF05721">
    <property type="entry name" value="PhyH"/>
    <property type="match status" value="1"/>
</dbReference>
<gene>
    <name evidence="1" type="ORF">CP980_28495</name>
</gene>
<dbReference type="AlphaFoldDB" id="A0A5J6JBA4"/>
<organism evidence="1 2">
    <name type="scientific">Streptomyces vinaceus</name>
    <dbReference type="NCBI Taxonomy" id="1960"/>
    <lineage>
        <taxon>Bacteria</taxon>
        <taxon>Bacillati</taxon>
        <taxon>Actinomycetota</taxon>
        <taxon>Actinomycetes</taxon>
        <taxon>Kitasatosporales</taxon>
        <taxon>Streptomycetaceae</taxon>
        <taxon>Streptomyces</taxon>
    </lineage>
</organism>
<dbReference type="EMBL" id="CP023692">
    <property type="protein sequence ID" value="QEV48497.1"/>
    <property type="molecule type" value="Genomic_DNA"/>
</dbReference>
<name>A0A5J6JBA4_STRVI</name>
<dbReference type="GO" id="GO:0016706">
    <property type="term" value="F:2-oxoglutarate-dependent dioxygenase activity"/>
    <property type="evidence" value="ECO:0007669"/>
    <property type="project" value="UniProtKB-ARBA"/>
</dbReference>
<keyword evidence="2" id="KW-1185">Reference proteome</keyword>
<dbReference type="KEGG" id="svn:CP980_28495"/>
<evidence type="ECO:0000313" key="2">
    <source>
        <dbReference type="Proteomes" id="UP000325563"/>
    </source>
</evidence>